<accession>A0A840VPJ1</accession>
<proteinExistence type="predicted"/>
<dbReference type="RefSeq" id="WP_183267059.1">
    <property type="nucleotide sequence ID" value="NZ_JACHFJ010000011.1"/>
</dbReference>
<sequence length="301" mass="34761">MRRNLVIVRAGDNSLHPEWLKGAPSRTWDLVVNYYGDKPDIYRVPGIERIDSKGPKWPALHDLVSANPRFLEDYDYVWLPDDDLRTDAAQINLLFKIMEQQQLQVAQPALTWNSYFGHLTTIANKKFFLRYTNYVEVMAPCLSAQLLCRALPLFNFNLSGWGLDFVWTKFVAKPEIEIAIIDVVNVEHTRPVGGPNYKVLRERGISPWDELRAFCKSNGIEEEPIIFTHRAIYRDGTVIDARAKPRRFILSAIAGYLPALRHSPEAKRMARRMAGMIWKALNNMPDRIAEESLIQKQVLRR</sequence>
<organism evidence="1 2">
    <name type="scientific">Acidocella aromatica</name>
    <dbReference type="NCBI Taxonomy" id="1303579"/>
    <lineage>
        <taxon>Bacteria</taxon>
        <taxon>Pseudomonadati</taxon>
        <taxon>Pseudomonadota</taxon>
        <taxon>Alphaproteobacteria</taxon>
        <taxon>Acetobacterales</taxon>
        <taxon>Acidocellaceae</taxon>
        <taxon>Acidocella</taxon>
    </lineage>
</organism>
<evidence type="ECO:0008006" key="3">
    <source>
        <dbReference type="Google" id="ProtNLM"/>
    </source>
</evidence>
<reference evidence="1 2" key="1">
    <citation type="submission" date="2020-08" db="EMBL/GenBank/DDBJ databases">
        <title>Genomic Encyclopedia of Type Strains, Phase IV (KMG-IV): sequencing the most valuable type-strain genomes for metagenomic binning, comparative biology and taxonomic classification.</title>
        <authorList>
            <person name="Goeker M."/>
        </authorList>
    </citation>
    <scope>NUCLEOTIDE SEQUENCE [LARGE SCALE GENOMIC DNA]</scope>
    <source>
        <strain evidence="1 2">DSM 27026</strain>
    </source>
</reference>
<protein>
    <recommendedName>
        <fullName evidence="3">DUF707 domain-containing protein</fullName>
    </recommendedName>
</protein>
<dbReference type="AlphaFoldDB" id="A0A840VPJ1"/>
<dbReference type="Proteomes" id="UP000553706">
    <property type="component" value="Unassembled WGS sequence"/>
</dbReference>
<dbReference type="EMBL" id="JACHFJ010000011">
    <property type="protein sequence ID" value="MBB5374049.1"/>
    <property type="molecule type" value="Genomic_DNA"/>
</dbReference>
<evidence type="ECO:0000313" key="2">
    <source>
        <dbReference type="Proteomes" id="UP000553706"/>
    </source>
</evidence>
<name>A0A840VPJ1_9PROT</name>
<evidence type="ECO:0000313" key="1">
    <source>
        <dbReference type="EMBL" id="MBB5374049.1"/>
    </source>
</evidence>
<comment type="caution">
    <text evidence="1">The sequence shown here is derived from an EMBL/GenBank/DDBJ whole genome shotgun (WGS) entry which is preliminary data.</text>
</comment>
<keyword evidence="2" id="KW-1185">Reference proteome</keyword>
<gene>
    <name evidence="1" type="ORF">HNP71_002316</name>
</gene>